<dbReference type="InterPro" id="IPR023885">
    <property type="entry name" value="4Fe4S-binding_SPASM_dom"/>
</dbReference>
<comment type="caution">
    <text evidence="6">The sequence shown here is derived from an EMBL/GenBank/DDBJ whole genome shotgun (WGS) entry which is preliminary data.</text>
</comment>
<dbReference type="PANTHER" id="PTHR11228:SF7">
    <property type="entry name" value="PQQA PEPTIDE CYCLASE"/>
    <property type="match status" value="1"/>
</dbReference>
<dbReference type="InterPro" id="IPR058240">
    <property type="entry name" value="rSAM_sf"/>
</dbReference>
<dbReference type="SFLD" id="SFLDG01386">
    <property type="entry name" value="main_SPASM_domain-containing"/>
    <property type="match status" value="1"/>
</dbReference>
<keyword evidence="2" id="KW-0479">Metal-binding</keyword>
<dbReference type="NCBIfam" id="TIGR04085">
    <property type="entry name" value="rSAM_more_4Fe4S"/>
    <property type="match status" value="1"/>
</dbReference>
<dbReference type="CDD" id="cd01335">
    <property type="entry name" value="Radical_SAM"/>
    <property type="match status" value="1"/>
</dbReference>
<accession>A0A9D1RA57</accession>
<dbReference type="InterPro" id="IPR007197">
    <property type="entry name" value="rSAM"/>
</dbReference>
<dbReference type="AlphaFoldDB" id="A0A9D1RA57"/>
<evidence type="ECO:0000259" key="5">
    <source>
        <dbReference type="PROSITE" id="PS51918"/>
    </source>
</evidence>
<dbReference type="Pfam" id="PF13186">
    <property type="entry name" value="SPASM"/>
    <property type="match status" value="1"/>
</dbReference>
<evidence type="ECO:0000256" key="2">
    <source>
        <dbReference type="ARBA" id="ARBA00022723"/>
    </source>
</evidence>
<evidence type="ECO:0000256" key="4">
    <source>
        <dbReference type="ARBA" id="ARBA00023014"/>
    </source>
</evidence>
<dbReference type="Gene3D" id="3.20.20.70">
    <property type="entry name" value="Aldolase class I"/>
    <property type="match status" value="1"/>
</dbReference>
<feature type="domain" description="Radical SAM core" evidence="5">
    <location>
        <begin position="431"/>
        <end position="639"/>
    </location>
</feature>
<protein>
    <submittedName>
        <fullName evidence="6">Radical SAM protein</fullName>
    </submittedName>
</protein>
<organism evidence="6 7">
    <name type="scientific">Candidatus Dorea gallistercoris</name>
    <dbReference type="NCBI Taxonomy" id="2838542"/>
    <lineage>
        <taxon>Bacteria</taxon>
        <taxon>Bacillati</taxon>
        <taxon>Bacillota</taxon>
        <taxon>Clostridia</taxon>
        <taxon>Lachnospirales</taxon>
        <taxon>Lachnospiraceae</taxon>
        <taxon>Dorea</taxon>
    </lineage>
</organism>
<evidence type="ECO:0000313" key="7">
    <source>
        <dbReference type="Proteomes" id="UP000824263"/>
    </source>
</evidence>
<dbReference type="Pfam" id="PF04055">
    <property type="entry name" value="Radical_SAM"/>
    <property type="match status" value="1"/>
</dbReference>
<dbReference type="GO" id="GO:0003824">
    <property type="term" value="F:catalytic activity"/>
    <property type="evidence" value="ECO:0007669"/>
    <property type="project" value="InterPro"/>
</dbReference>
<gene>
    <name evidence="6" type="ORF">H9873_09505</name>
</gene>
<dbReference type="Proteomes" id="UP000824263">
    <property type="component" value="Unassembled WGS sequence"/>
</dbReference>
<evidence type="ECO:0000313" key="6">
    <source>
        <dbReference type="EMBL" id="HIW84546.1"/>
    </source>
</evidence>
<keyword evidence="4" id="KW-0411">Iron-sulfur</keyword>
<dbReference type="PANTHER" id="PTHR11228">
    <property type="entry name" value="RADICAL SAM DOMAIN PROTEIN"/>
    <property type="match status" value="1"/>
</dbReference>
<keyword evidence="1" id="KW-0949">S-adenosyl-L-methionine</keyword>
<sequence length="784" mass="88495">MAEEMQMKLSKDCFTVNRTVGFELFFFSGVAKCVYLYFEYGEEEGDLTTPDDGARIQAEVNSAYWEIESQSDVKIGRYWKLMPVQDFQLPPEDDPSLDEVAVHFLDVKCNGMPGITPMHIRDEQKNEKLLEITKYPEPKIEHPKVVSPGPYIIGKPYQIGWSLYEASEFRLYCDGEDVTEKVEQQGDVCNLTVPARWEPYQIAAENAIGDRGEAKIAFELEFIKSVSITEIQQDHVAFAWDLEAENISWCRLVGLEEQAIDIVTTSKGAVYEGQDITGTRRFEFQAGARDSLHVDKLVLEYHCPEILEFEVLGSNSGLSGQAEGGRITSEEGEYGFISVDFLKKMRQDPKVFCGQSISCKGGGPTIYDHHYRWQTEYVESCRLQMDSGERYENLPANADDWTASTTSRKDQALLTAIGSGGYRVEQRTGKQTGRRLEWCSFEITKMCNLDCEICLCGGGQETEDELTTEEALKLCGQLREMGVKRVVLTGGEPLMREDWDKIAKELTGGGIEVQLVTNGFFIDREMAERIERSGINRVTVSIDGTEAVHDRIRARGSFARCRMAAEALRETSLQVFAATTVTEDNFEDLAGLRAELERMRIQNWVLHLGLPYGNFVERKVKVLGPDKMMDLIDFCYDTAQRGSMAIYPGDSIGCYTMKEILVRRQALGTDSLPVFQGCPAGISTLGIGSNGDILTISMCVDGFIAGNIRHRPLREIWEDDENPAWRWRRKLRREDLQGVCRECEYGELCLGGCPAVRYSMTGEITGENQLCAYRNLAVDRYKKR</sequence>
<name>A0A9D1RA57_9FIRM</name>
<keyword evidence="3" id="KW-0408">Iron</keyword>
<dbReference type="GO" id="GO:0046872">
    <property type="term" value="F:metal ion binding"/>
    <property type="evidence" value="ECO:0007669"/>
    <property type="project" value="UniProtKB-KW"/>
</dbReference>
<dbReference type="SFLD" id="SFLDG01067">
    <property type="entry name" value="SPASM/twitch_domain_containing"/>
    <property type="match status" value="1"/>
</dbReference>
<evidence type="ECO:0000256" key="3">
    <source>
        <dbReference type="ARBA" id="ARBA00023004"/>
    </source>
</evidence>
<dbReference type="InterPro" id="IPR013785">
    <property type="entry name" value="Aldolase_TIM"/>
</dbReference>
<reference evidence="6" key="2">
    <citation type="submission" date="2021-04" db="EMBL/GenBank/DDBJ databases">
        <authorList>
            <person name="Gilroy R."/>
        </authorList>
    </citation>
    <scope>NUCLEOTIDE SEQUENCE</scope>
    <source>
        <strain evidence="6">ChiSxjej1B13-11762</strain>
    </source>
</reference>
<dbReference type="EMBL" id="DXGF01000165">
    <property type="protein sequence ID" value="HIW84546.1"/>
    <property type="molecule type" value="Genomic_DNA"/>
</dbReference>
<dbReference type="SFLD" id="SFLDS00029">
    <property type="entry name" value="Radical_SAM"/>
    <property type="match status" value="1"/>
</dbReference>
<proteinExistence type="predicted"/>
<reference evidence="6" key="1">
    <citation type="journal article" date="2021" name="PeerJ">
        <title>Extensive microbial diversity within the chicken gut microbiome revealed by metagenomics and culture.</title>
        <authorList>
            <person name="Gilroy R."/>
            <person name="Ravi A."/>
            <person name="Getino M."/>
            <person name="Pursley I."/>
            <person name="Horton D.L."/>
            <person name="Alikhan N.F."/>
            <person name="Baker D."/>
            <person name="Gharbi K."/>
            <person name="Hall N."/>
            <person name="Watson M."/>
            <person name="Adriaenssens E.M."/>
            <person name="Foster-Nyarko E."/>
            <person name="Jarju S."/>
            <person name="Secka A."/>
            <person name="Antonio M."/>
            <person name="Oren A."/>
            <person name="Chaudhuri R.R."/>
            <person name="La Ragione R."/>
            <person name="Hildebrand F."/>
            <person name="Pallen M.J."/>
        </authorList>
    </citation>
    <scope>NUCLEOTIDE SEQUENCE</scope>
    <source>
        <strain evidence="6">ChiSxjej1B13-11762</strain>
    </source>
</reference>
<dbReference type="SUPFAM" id="SSF102114">
    <property type="entry name" value="Radical SAM enzymes"/>
    <property type="match status" value="1"/>
</dbReference>
<dbReference type="PROSITE" id="PS51918">
    <property type="entry name" value="RADICAL_SAM"/>
    <property type="match status" value="1"/>
</dbReference>
<dbReference type="GO" id="GO:0051536">
    <property type="term" value="F:iron-sulfur cluster binding"/>
    <property type="evidence" value="ECO:0007669"/>
    <property type="project" value="UniProtKB-KW"/>
</dbReference>
<evidence type="ECO:0000256" key="1">
    <source>
        <dbReference type="ARBA" id="ARBA00022691"/>
    </source>
</evidence>
<dbReference type="InterPro" id="IPR050377">
    <property type="entry name" value="Radical_SAM_PqqE_MftC-like"/>
</dbReference>